<accession>A0A1G5YBG4</accession>
<dbReference type="Proteomes" id="UP000198756">
    <property type="component" value="Unassembled WGS sequence"/>
</dbReference>
<protein>
    <submittedName>
        <fullName evidence="2">Transposase</fullName>
    </submittedName>
</protein>
<dbReference type="InterPro" id="IPR047951">
    <property type="entry name" value="Transpos_ISL3"/>
</dbReference>
<feature type="domain" description="Transposase IS204/IS1001/IS1096/IS1165 DDE" evidence="1">
    <location>
        <begin position="82"/>
        <end position="233"/>
    </location>
</feature>
<dbReference type="PANTHER" id="PTHR33498:SF1">
    <property type="entry name" value="TRANSPOSASE FOR INSERTION SEQUENCE ELEMENT IS1557"/>
    <property type="match status" value="1"/>
</dbReference>
<evidence type="ECO:0000313" key="3">
    <source>
        <dbReference type="Proteomes" id="UP000198756"/>
    </source>
</evidence>
<dbReference type="InterPro" id="IPR002560">
    <property type="entry name" value="Transposase_DDE"/>
</dbReference>
<evidence type="ECO:0000259" key="1">
    <source>
        <dbReference type="Pfam" id="PF01610"/>
    </source>
</evidence>
<keyword evidence="3" id="KW-1185">Reference proteome</keyword>
<dbReference type="PANTHER" id="PTHR33498">
    <property type="entry name" value="TRANSPOSASE FOR INSERTION SEQUENCE ELEMENT IS1557"/>
    <property type="match status" value="1"/>
</dbReference>
<reference evidence="3" key="1">
    <citation type="submission" date="2016-10" db="EMBL/GenBank/DDBJ databases">
        <authorList>
            <person name="Varghese N."/>
            <person name="Submissions S."/>
        </authorList>
    </citation>
    <scope>NUCLEOTIDE SEQUENCE [LARGE SCALE GENOMIC DNA]</scope>
    <source>
        <strain evidence="3">DSM 22703</strain>
    </source>
</reference>
<name>A0A1G5YBG4_9BACT</name>
<evidence type="ECO:0000313" key="2">
    <source>
        <dbReference type="EMBL" id="SDA79752.1"/>
    </source>
</evidence>
<dbReference type="Pfam" id="PF01610">
    <property type="entry name" value="DDE_Tnp_ISL3"/>
    <property type="match status" value="1"/>
</dbReference>
<proteinExistence type="predicted"/>
<sequence>MDFLDVCVHDIVEDVLEPVLRVDFFGFTHGKKGKDHCCPLSRIVRSCEQVVFPSQGYGPDFVLDGIVVDFKYPVHQENKEMELRKECDKTFIPNKLENGDTEKQLLARSRYLLFKAEDSWTPSQALRAEILFHRYPDLEKAYKLSRSLARIYQTSKIKGVAFTKLAHWYNEVKRAGFKSFNTVSRTIQNHYETILNFFENRSTNASAESFNAKIKAFRAQFRGVSNVEFFLFRLSIIYG</sequence>
<dbReference type="EMBL" id="FMXE01000015">
    <property type="protein sequence ID" value="SDA79752.1"/>
    <property type="molecule type" value="Genomic_DNA"/>
</dbReference>
<gene>
    <name evidence="2" type="ORF">SAMN03080617_02383</name>
</gene>
<dbReference type="AlphaFoldDB" id="A0A1G5YBG4"/>
<organism evidence="2 3">
    <name type="scientific">Algoriphagus alkaliphilus</name>
    <dbReference type="NCBI Taxonomy" id="279824"/>
    <lineage>
        <taxon>Bacteria</taxon>
        <taxon>Pseudomonadati</taxon>
        <taxon>Bacteroidota</taxon>
        <taxon>Cytophagia</taxon>
        <taxon>Cytophagales</taxon>
        <taxon>Cyclobacteriaceae</taxon>
        <taxon>Algoriphagus</taxon>
    </lineage>
</organism>
<dbReference type="STRING" id="279824.SAMN03080617_02383"/>